<dbReference type="InParanoid" id="L2GLN9"/>
<dbReference type="EMBL" id="JH370144">
    <property type="protein sequence ID" value="ELA41420.1"/>
    <property type="molecule type" value="Genomic_DNA"/>
</dbReference>
<proteinExistence type="predicted"/>
<gene>
    <name evidence="1" type="ORF">VICG_01525</name>
</gene>
<dbReference type="OMA" id="DLIWFSF"/>
<reference evidence="2" key="1">
    <citation type="submission" date="2011-05" db="EMBL/GenBank/DDBJ databases">
        <title>The genome sequence of Vittaforma corneae strain ATCC 50505.</title>
        <authorList>
            <consortium name="The Broad Institute Genome Sequencing Platform"/>
            <person name="Cuomo C."/>
            <person name="Didier E."/>
            <person name="Bowers L."/>
            <person name="Young S.K."/>
            <person name="Zeng Q."/>
            <person name="Gargeya S."/>
            <person name="Fitzgerald M."/>
            <person name="Haas B."/>
            <person name="Abouelleil A."/>
            <person name="Alvarado L."/>
            <person name="Arachchi H.M."/>
            <person name="Berlin A."/>
            <person name="Chapman S.B."/>
            <person name="Gearin G."/>
            <person name="Goldberg J."/>
            <person name="Griggs A."/>
            <person name="Gujja S."/>
            <person name="Hansen M."/>
            <person name="Heiman D."/>
            <person name="Howarth C."/>
            <person name="Larimer J."/>
            <person name="Lui A."/>
            <person name="MacDonald P.J.P."/>
            <person name="McCowen C."/>
            <person name="Montmayeur A."/>
            <person name="Murphy C."/>
            <person name="Neiman D."/>
            <person name="Pearson M."/>
            <person name="Priest M."/>
            <person name="Roberts A."/>
            <person name="Saif S."/>
            <person name="Shea T."/>
            <person name="Sisk P."/>
            <person name="Stolte C."/>
            <person name="Sykes S."/>
            <person name="Wortman J."/>
            <person name="Nusbaum C."/>
            <person name="Birren B."/>
        </authorList>
    </citation>
    <scope>NUCLEOTIDE SEQUENCE [LARGE SCALE GENOMIC DNA]</scope>
    <source>
        <strain evidence="2">ATCC 50505</strain>
    </source>
</reference>
<sequence>MKCLANQLNKVKNFSEHTSKTKSHDINPSIATEVLNCILKEEDTIENKHILVLNSEAGILHVGLNLCHPVFLTSIVSDTPNENIKQNVTEFNVSCDFIVSNTQVFKKNALDIAVVGPILEKSKCSSLSLIKMATQTAKITYCVFQTEHMKKLVENFPNYTVIGTVNIKMPGSSNYYKQNIGHVEHTIFKLKNNE</sequence>
<dbReference type="GeneID" id="19882236"/>
<protein>
    <submittedName>
        <fullName evidence="1">Uncharacterized protein</fullName>
    </submittedName>
</protein>
<dbReference type="RefSeq" id="XP_007604971.1">
    <property type="nucleotide sequence ID" value="XM_007604909.1"/>
</dbReference>
<dbReference type="Proteomes" id="UP000011082">
    <property type="component" value="Unassembled WGS sequence"/>
</dbReference>
<dbReference type="VEuPathDB" id="MicrosporidiaDB:VICG_01525"/>
<name>L2GLN9_VITCO</name>
<dbReference type="InterPro" id="IPR029063">
    <property type="entry name" value="SAM-dependent_MTases_sf"/>
</dbReference>
<evidence type="ECO:0000313" key="1">
    <source>
        <dbReference type="EMBL" id="ELA41420.1"/>
    </source>
</evidence>
<evidence type="ECO:0000313" key="2">
    <source>
        <dbReference type="Proteomes" id="UP000011082"/>
    </source>
</evidence>
<organism evidence="1 2">
    <name type="scientific">Vittaforma corneae (strain ATCC 50505)</name>
    <name type="common">Microsporidian parasite</name>
    <name type="synonym">Nosema corneum</name>
    <dbReference type="NCBI Taxonomy" id="993615"/>
    <lineage>
        <taxon>Eukaryota</taxon>
        <taxon>Fungi</taxon>
        <taxon>Fungi incertae sedis</taxon>
        <taxon>Microsporidia</taxon>
        <taxon>Nosematidae</taxon>
        <taxon>Vittaforma</taxon>
    </lineage>
</organism>
<dbReference type="Gene3D" id="3.40.50.150">
    <property type="entry name" value="Vaccinia Virus protein VP39"/>
    <property type="match status" value="1"/>
</dbReference>
<keyword evidence="2" id="KW-1185">Reference proteome</keyword>
<accession>L2GLN9</accession>
<dbReference type="HOGENOM" id="CLU_1403428_0_0_1"/>
<dbReference type="AlphaFoldDB" id="L2GLN9"/>